<dbReference type="OrthoDB" id="9784466at2"/>
<dbReference type="NCBIfam" id="TIGR01488">
    <property type="entry name" value="HAD-SF-IB"/>
    <property type="match status" value="1"/>
</dbReference>
<dbReference type="PANTHER" id="PTHR43344:SF13">
    <property type="entry name" value="PHOSPHATASE RV3661-RELATED"/>
    <property type="match status" value="1"/>
</dbReference>
<dbReference type="KEGG" id="hyf:DTO96_101567"/>
<dbReference type="Pfam" id="PF12710">
    <property type="entry name" value="HAD"/>
    <property type="match status" value="1"/>
</dbReference>
<proteinExistence type="predicted"/>
<dbReference type="CDD" id="cd02612">
    <property type="entry name" value="HAD_PGPPase"/>
    <property type="match status" value="1"/>
</dbReference>
<sequence length="231" mass="25898">MDNLKPTVALFDLDKTLIPGDSDHGWGDFLVSRGYVDQMFYQGKNDYFYGQYTAGTLDIFEYCEFAFKVLADNDMTTLKAWRTEYFESIIAPMLRPQAMALVKKHRDAGHICALVTATNDFITQPIAAAFGFEHLIATRAEMLDGRYTGKVAGTPNFQAGKITNVNAWLNEHDLSLAHVAASHFYSDSINDLPLLEQATFPVVVHPDAKLAAIAKERHWPTIELFHSEYAA</sequence>
<dbReference type="GO" id="GO:0046872">
    <property type="term" value="F:metal ion binding"/>
    <property type="evidence" value="ECO:0007669"/>
    <property type="project" value="UniProtKB-KW"/>
</dbReference>
<dbReference type="InterPro" id="IPR023214">
    <property type="entry name" value="HAD_sf"/>
</dbReference>
<gene>
    <name evidence="4" type="primary">serB1</name>
    <name evidence="4" type="ORF">DTO96_101567</name>
</gene>
<evidence type="ECO:0000313" key="5">
    <source>
        <dbReference type="Proteomes" id="UP000252182"/>
    </source>
</evidence>
<organism evidence="4 5">
    <name type="scientific">Ephemeroptericola cinctiostellae</name>
    <dbReference type="NCBI Taxonomy" id="2268024"/>
    <lineage>
        <taxon>Bacteria</taxon>
        <taxon>Pseudomonadati</taxon>
        <taxon>Pseudomonadota</taxon>
        <taxon>Betaproteobacteria</taxon>
        <taxon>Burkholderiales</taxon>
        <taxon>Burkholderiaceae</taxon>
        <taxon>Ephemeroptericola</taxon>
    </lineage>
</organism>
<evidence type="ECO:0000256" key="1">
    <source>
        <dbReference type="ARBA" id="ARBA00022723"/>
    </source>
</evidence>
<dbReference type="SUPFAM" id="SSF56784">
    <property type="entry name" value="HAD-like"/>
    <property type="match status" value="1"/>
</dbReference>
<dbReference type="NCBIfam" id="TIGR01490">
    <property type="entry name" value="HAD-SF-IB-hyp1"/>
    <property type="match status" value="1"/>
</dbReference>
<evidence type="ECO:0000256" key="2">
    <source>
        <dbReference type="ARBA" id="ARBA00022801"/>
    </source>
</evidence>
<evidence type="ECO:0000256" key="3">
    <source>
        <dbReference type="ARBA" id="ARBA00022842"/>
    </source>
</evidence>
<dbReference type="PANTHER" id="PTHR43344">
    <property type="entry name" value="PHOSPHOSERINE PHOSPHATASE"/>
    <property type="match status" value="1"/>
</dbReference>
<dbReference type="Gene3D" id="3.40.50.1000">
    <property type="entry name" value="HAD superfamily/HAD-like"/>
    <property type="match status" value="1"/>
</dbReference>
<dbReference type="RefSeq" id="WP_114562981.1">
    <property type="nucleotide sequence ID" value="NZ_CP031124.1"/>
</dbReference>
<dbReference type="InterPro" id="IPR050582">
    <property type="entry name" value="HAD-like_SerB"/>
</dbReference>
<reference evidence="5" key="1">
    <citation type="submission" date="2018-07" db="EMBL/GenBank/DDBJ databases">
        <authorList>
            <person name="Kim H."/>
        </authorList>
    </citation>
    <scope>NUCLEOTIDE SEQUENCE [LARGE SCALE GENOMIC DNA]</scope>
    <source>
        <strain evidence="5">F02</strain>
    </source>
</reference>
<dbReference type="InterPro" id="IPR036412">
    <property type="entry name" value="HAD-like_sf"/>
</dbReference>
<keyword evidence="1" id="KW-0479">Metal-binding</keyword>
<dbReference type="Proteomes" id="UP000252182">
    <property type="component" value="Chromosome"/>
</dbReference>
<keyword evidence="3" id="KW-0460">Magnesium</keyword>
<keyword evidence="5" id="KW-1185">Reference proteome</keyword>
<keyword evidence="2 4" id="KW-0378">Hydrolase</keyword>
<dbReference type="EMBL" id="CP031124">
    <property type="protein sequence ID" value="AXF85827.1"/>
    <property type="molecule type" value="Genomic_DNA"/>
</dbReference>
<evidence type="ECO:0000313" key="4">
    <source>
        <dbReference type="EMBL" id="AXF85827.1"/>
    </source>
</evidence>
<accession>A0A345DBT9</accession>
<dbReference type="AlphaFoldDB" id="A0A345DBT9"/>
<protein>
    <submittedName>
        <fullName evidence="4">Phosphoserine phosphatase SerB1</fullName>
        <ecNumber evidence="4">3.1.3.3</ecNumber>
    </submittedName>
</protein>
<dbReference type="EC" id="3.1.3.3" evidence="4"/>
<dbReference type="Gene3D" id="1.20.1440.100">
    <property type="entry name" value="SG protein - dephosphorylation function"/>
    <property type="match status" value="1"/>
</dbReference>
<dbReference type="InterPro" id="IPR006385">
    <property type="entry name" value="HAD_hydro_SerB1"/>
</dbReference>
<dbReference type="GO" id="GO:0016787">
    <property type="term" value="F:hydrolase activity"/>
    <property type="evidence" value="ECO:0007669"/>
    <property type="project" value="UniProtKB-KW"/>
</dbReference>
<name>A0A345DBT9_9BURK</name>